<sequence length="65" mass="7555">MAFINVYATKVHKKKPIIKQLYRKVTTDLKTSSEYSQASFMCAQKIPFQTIIIKFFQPANIKNTL</sequence>
<comment type="caution">
    <text evidence="1">The sequence shown here is derived from an EMBL/GenBank/DDBJ whole genome shotgun (WGS) entry which is preliminary data.</text>
</comment>
<gene>
    <name evidence="1" type="ORF">DWX27_21920</name>
</gene>
<dbReference type="EMBL" id="QRWT01000041">
    <property type="protein sequence ID" value="RGT45231.1"/>
    <property type="molecule type" value="Genomic_DNA"/>
</dbReference>
<evidence type="ECO:0000313" key="1">
    <source>
        <dbReference type="EMBL" id="RGT45231.1"/>
    </source>
</evidence>
<dbReference type="AlphaFoldDB" id="A0A415APK2"/>
<protein>
    <submittedName>
        <fullName evidence="1">Uncharacterized protein</fullName>
    </submittedName>
</protein>
<dbReference type="Proteomes" id="UP000284772">
    <property type="component" value="Unassembled WGS sequence"/>
</dbReference>
<name>A0A415APK2_9BACE</name>
<accession>A0A415APK2</accession>
<proteinExistence type="predicted"/>
<evidence type="ECO:0000313" key="2">
    <source>
        <dbReference type="Proteomes" id="UP000284772"/>
    </source>
</evidence>
<reference evidence="1 2" key="1">
    <citation type="submission" date="2018-08" db="EMBL/GenBank/DDBJ databases">
        <title>A genome reference for cultivated species of the human gut microbiota.</title>
        <authorList>
            <person name="Zou Y."/>
            <person name="Xue W."/>
            <person name="Luo G."/>
        </authorList>
    </citation>
    <scope>NUCLEOTIDE SEQUENCE [LARGE SCALE GENOMIC DNA]</scope>
    <source>
        <strain evidence="1 2">AF19-10AC</strain>
    </source>
</reference>
<organism evidence="1 2">
    <name type="scientific">Bacteroides intestinalis</name>
    <dbReference type="NCBI Taxonomy" id="329854"/>
    <lineage>
        <taxon>Bacteria</taxon>
        <taxon>Pseudomonadati</taxon>
        <taxon>Bacteroidota</taxon>
        <taxon>Bacteroidia</taxon>
        <taxon>Bacteroidales</taxon>
        <taxon>Bacteroidaceae</taxon>
        <taxon>Bacteroides</taxon>
    </lineage>
</organism>